<dbReference type="PANTHER" id="PTHR42905">
    <property type="entry name" value="PHOSPHOENOLPYRUVATE CARBOXYLASE"/>
    <property type="match status" value="1"/>
</dbReference>
<dbReference type="SUPFAM" id="SSF51621">
    <property type="entry name" value="Phosphoenolpyruvate/pyruvate domain"/>
    <property type="match status" value="1"/>
</dbReference>
<sequence>MKGRWLSANIVPPTRLTAPTGTPSLDDTIARLPAFEKAGAEVLMAPGLPDLAAVRAVCAAVSKAVNFMAGIKGKSFSVAELQAAGVRLISLATFLYRMAMSGLLDAAREVADKGTFGYLDRSLALPDLARFME</sequence>
<organism evidence="1">
    <name type="scientific">uncultured bacterium Rifle_16ft_4_minimus_37862</name>
    <dbReference type="NCBI Taxonomy" id="1665157"/>
    <lineage>
        <taxon>Bacteria</taxon>
        <taxon>environmental samples</taxon>
    </lineage>
</organism>
<dbReference type="Gene3D" id="3.20.20.60">
    <property type="entry name" value="Phosphoenolpyruvate-binding domains"/>
    <property type="match status" value="1"/>
</dbReference>
<dbReference type="EMBL" id="KT007007">
    <property type="protein sequence ID" value="AKQ03076.1"/>
    <property type="molecule type" value="Genomic_DNA"/>
</dbReference>
<dbReference type="Pfam" id="PF13714">
    <property type="entry name" value="PEP_mutase"/>
    <property type="match status" value="1"/>
</dbReference>
<dbReference type="Gene3D" id="6.10.250.2750">
    <property type="match status" value="1"/>
</dbReference>
<proteinExistence type="predicted"/>
<dbReference type="PANTHER" id="PTHR42905:SF16">
    <property type="entry name" value="CARBOXYPHOSPHONOENOLPYRUVATE PHOSPHONOMUTASE-LIKE PROTEIN (AFU_ORTHOLOGUE AFUA_5G07230)"/>
    <property type="match status" value="1"/>
</dbReference>
<dbReference type="InterPro" id="IPR015813">
    <property type="entry name" value="Pyrv/PenolPyrv_kinase-like_dom"/>
</dbReference>
<protein>
    <submittedName>
        <fullName evidence="1">Uncharacterized protein</fullName>
    </submittedName>
</protein>
<dbReference type="InterPro" id="IPR040442">
    <property type="entry name" value="Pyrv_kinase-like_dom_sf"/>
</dbReference>
<dbReference type="GO" id="GO:0003824">
    <property type="term" value="F:catalytic activity"/>
    <property type="evidence" value="ECO:0007669"/>
    <property type="project" value="InterPro"/>
</dbReference>
<dbReference type="AlphaFoldDB" id="A0A0H4T5U9"/>
<reference evidence="1" key="1">
    <citation type="journal article" date="2015" name="ISME J.">
        <title>Aquifer environment selects for microbial species cohorts in sediment and groundwater.</title>
        <authorList>
            <person name="Hug L.A."/>
            <person name="Thomas B.C."/>
            <person name="Brown C.T."/>
            <person name="Frischkorn K.R."/>
            <person name="Williams K.H."/>
            <person name="Tringe S.G."/>
            <person name="Banfield J.F."/>
        </authorList>
    </citation>
    <scope>NUCLEOTIDE SEQUENCE</scope>
</reference>
<evidence type="ECO:0000313" key="1">
    <source>
        <dbReference type="EMBL" id="AKQ03076.1"/>
    </source>
</evidence>
<accession>A0A0H4T5U9</accession>
<name>A0A0H4T5U9_9BACT</name>